<gene>
    <name evidence="1" type="ORF">AAND1436_LOCUS41703</name>
</gene>
<accession>A0A7S2IKQ1</accession>
<sequence length="191" mass="20810">MAMMLGITSAGKNHQLQMAPTAETCLSSSSQLCHPNATSGGMYCTRLWGGVCQPCYVPGTVAEYVDENDEERPVCPWSIFNTSGDYKSESMQPKCASDEPKDLCCLYTGTCSTKLTSEPLPITEDGFAVVSAKQDTEAMVAFLKRAASEAYGAEIENTKKLAKMAYWQWGLAPIKGKSMKSVMALVKHYFV</sequence>
<evidence type="ECO:0000313" key="1">
    <source>
        <dbReference type="EMBL" id="CAD9521526.1"/>
    </source>
</evidence>
<name>A0A7S2IKQ1_9DINO</name>
<protein>
    <submittedName>
        <fullName evidence="1">Uncharacterized protein</fullName>
    </submittedName>
</protein>
<dbReference type="EMBL" id="HBGQ01087484">
    <property type="protein sequence ID" value="CAD9521526.1"/>
    <property type="molecule type" value="Transcribed_RNA"/>
</dbReference>
<organism evidence="1">
    <name type="scientific">Alexandrium andersonii</name>
    <dbReference type="NCBI Taxonomy" id="327968"/>
    <lineage>
        <taxon>Eukaryota</taxon>
        <taxon>Sar</taxon>
        <taxon>Alveolata</taxon>
        <taxon>Dinophyceae</taxon>
        <taxon>Gonyaulacales</taxon>
        <taxon>Pyrocystaceae</taxon>
        <taxon>Alexandrium</taxon>
    </lineage>
</organism>
<dbReference type="AlphaFoldDB" id="A0A7S2IKQ1"/>
<reference evidence="1" key="1">
    <citation type="submission" date="2021-01" db="EMBL/GenBank/DDBJ databases">
        <authorList>
            <person name="Corre E."/>
            <person name="Pelletier E."/>
            <person name="Niang G."/>
            <person name="Scheremetjew M."/>
            <person name="Finn R."/>
            <person name="Kale V."/>
            <person name="Holt S."/>
            <person name="Cochrane G."/>
            <person name="Meng A."/>
            <person name="Brown T."/>
            <person name="Cohen L."/>
        </authorList>
    </citation>
    <scope>NUCLEOTIDE SEQUENCE</scope>
    <source>
        <strain evidence="1">CCMP2222</strain>
    </source>
</reference>
<proteinExistence type="predicted"/>